<keyword evidence="3" id="KW-1185">Reference proteome</keyword>
<dbReference type="KEGG" id="rmar:GBA65_06655"/>
<dbReference type="EMBL" id="CP045121">
    <property type="protein sequence ID" value="QIN78242.1"/>
    <property type="molecule type" value="Genomic_DNA"/>
</dbReference>
<dbReference type="InterPro" id="IPR005240">
    <property type="entry name" value="DUF389"/>
</dbReference>
<reference evidence="2 3" key="1">
    <citation type="submission" date="2019-10" db="EMBL/GenBank/DDBJ databases">
        <title>Rubrobacter sp nov SCSIO 52915 isolated from a deep-sea sediment in the South China Sea.</title>
        <authorList>
            <person name="Chen R.W."/>
        </authorList>
    </citation>
    <scope>NUCLEOTIDE SEQUENCE [LARGE SCALE GENOMIC DNA]</scope>
    <source>
        <strain evidence="2 3">SCSIO 52915</strain>
    </source>
</reference>
<sequence length="308" mass="32517">MHRTIEITAPPAATDFLISKLEKSDHLIGLTVHRGASIKPPGDVLVVHALNRDADRVMRLADEARSEGQVSVTTHELTSIVDPEHEQEVSKDIDEALWEESETSLRHQGRTTSNYLALMALGGAVAATGFMVTGSSQTISLIAASIIAPGFEPLAKVPMGLALRRWAVVGRGLLSVGVGYLTLALGAALVFGLLRLTGVGTVEEFLGNSETTVLADPTLRDVLLSSLGALAGMIMIVAYRRSVIAGPLIALAIVPAAAMVGIALAAGRPDLAYQGGERFVLDVIIIVLLGTLVVALKQAFTHRRKPMV</sequence>
<dbReference type="PANTHER" id="PTHR20992">
    <property type="entry name" value="AT15442P-RELATED"/>
    <property type="match status" value="1"/>
</dbReference>
<proteinExistence type="predicted"/>
<dbReference type="AlphaFoldDB" id="A0A6G8PVL1"/>
<dbReference type="RefSeq" id="WP_166395918.1">
    <property type="nucleotide sequence ID" value="NZ_CP045121.1"/>
</dbReference>
<dbReference type="Pfam" id="PF04087">
    <property type="entry name" value="DUF389"/>
    <property type="match status" value="1"/>
</dbReference>
<keyword evidence="1" id="KW-0812">Transmembrane</keyword>
<evidence type="ECO:0000256" key="1">
    <source>
        <dbReference type="SAM" id="Phobius"/>
    </source>
</evidence>
<evidence type="ECO:0000313" key="3">
    <source>
        <dbReference type="Proteomes" id="UP000502706"/>
    </source>
</evidence>
<feature type="transmembrane region" description="Helical" evidence="1">
    <location>
        <begin position="173"/>
        <end position="194"/>
    </location>
</feature>
<feature type="transmembrane region" description="Helical" evidence="1">
    <location>
        <begin position="248"/>
        <end position="267"/>
    </location>
</feature>
<organism evidence="2 3">
    <name type="scientific">Rubrobacter marinus</name>
    <dbReference type="NCBI Taxonomy" id="2653852"/>
    <lineage>
        <taxon>Bacteria</taxon>
        <taxon>Bacillati</taxon>
        <taxon>Actinomycetota</taxon>
        <taxon>Rubrobacteria</taxon>
        <taxon>Rubrobacterales</taxon>
        <taxon>Rubrobacteraceae</taxon>
        <taxon>Rubrobacter</taxon>
    </lineage>
</organism>
<dbReference type="PANTHER" id="PTHR20992:SF9">
    <property type="entry name" value="AT15442P-RELATED"/>
    <property type="match status" value="1"/>
</dbReference>
<keyword evidence="1" id="KW-1133">Transmembrane helix</keyword>
<name>A0A6G8PVL1_9ACTN</name>
<feature type="transmembrane region" description="Helical" evidence="1">
    <location>
        <begin position="139"/>
        <end position="161"/>
    </location>
</feature>
<dbReference type="Proteomes" id="UP000502706">
    <property type="component" value="Chromosome"/>
</dbReference>
<keyword evidence="1" id="KW-0472">Membrane</keyword>
<gene>
    <name evidence="2" type="ORF">GBA65_06655</name>
</gene>
<accession>A0A6G8PVL1</accession>
<protein>
    <submittedName>
        <fullName evidence="2">DUF389 domain-containing protein</fullName>
    </submittedName>
</protein>
<feature type="transmembrane region" description="Helical" evidence="1">
    <location>
        <begin position="222"/>
        <end position="239"/>
    </location>
</feature>
<feature type="transmembrane region" description="Helical" evidence="1">
    <location>
        <begin position="279"/>
        <end position="300"/>
    </location>
</feature>
<feature type="transmembrane region" description="Helical" evidence="1">
    <location>
        <begin position="115"/>
        <end position="133"/>
    </location>
</feature>
<evidence type="ECO:0000313" key="2">
    <source>
        <dbReference type="EMBL" id="QIN78242.1"/>
    </source>
</evidence>